<comment type="caution">
    <text evidence="2">The sequence shown here is derived from an EMBL/GenBank/DDBJ whole genome shotgun (WGS) entry which is preliminary data.</text>
</comment>
<evidence type="ECO:0000313" key="3">
    <source>
        <dbReference type="Proteomes" id="UP000034231"/>
    </source>
</evidence>
<dbReference type="InterPro" id="IPR019277">
    <property type="entry name" value="DUF2304"/>
</dbReference>
<feature type="transmembrane region" description="Helical" evidence="1">
    <location>
        <begin position="30"/>
        <end position="51"/>
    </location>
</feature>
<dbReference type="AlphaFoldDB" id="A0A0G0I669"/>
<name>A0A0G0I669_9BACT</name>
<dbReference type="Pfam" id="PF10066">
    <property type="entry name" value="DUF2304"/>
    <property type="match status" value="1"/>
</dbReference>
<feature type="transmembrane region" description="Helical" evidence="1">
    <location>
        <begin position="6"/>
        <end position="23"/>
    </location>
</feature>
<dbReference type="EMBL" id="LBTX01000009">
    <property type="protein sequence ID" value="KKQ50052.1"/>
    <property type="molecule type" value="Genomic_DNA"/>
</dbReference>
<gene>
    <name evidence="2" type="ORF">US68_C0009G0007</name>
</gene>
<proteinExistence type="predicted"/>
<evidence type="ECO:0000313" key="2">
    <source>
        <dbReference type="EMBL" id="KKQ50052.1"/>
    </source>
</evidence>
<organism evidence="2 3">
    <name type="scientific">Candidatus Shapirobacteria bacterium GW2011_GWE1_38_10</name>
    <dbReference type="NCBI Taxonomy" id="1618488"/>
    <lineage>
        <taxon>Bacteria</taxon>
        <taxon>Candidatus Shapironibacteriota</taxon>
    </lineage>
</organism>
<reference evidence="2 3" key="1">
    <citation type="journal article" date="2015" name="Nature">
        <title>rRNA introns, odd ribosomes, and small enigmatic genomes across a large radiation of phyla.</title>
        <authorList>
            <person name="Brown C.T."/>
            <person name="Hug L.A."/>
            <person name="Thomas B.C."/>
            <person name="Sharon I."/>
            <person name="Castelle C.J."/>
            <person name="Singh A."/>
            <person name="Wilkins M.J."/>
            <person name="Williams K.H."/>
            <person name="Banfield J.F."/>
        </authorList>
    </citation>
    <scope>NUCLEOTIDE SEQUENCE [LARGE SCALE GENOMIC DNA]</scope>
</reference>
<protein>
    <recommendedName>
        <fullName evidence="4">DUF2304 domain-containing protein</fullName>
    </recommendedName>
</protein>
<dbReference type="Proteomes" id="UP000034231">
    <property type="component" value="Unassembled WGS sequence"/>
</dbReference>
<evidence type="ECO:0008006" key="4">
    <source>
        <dbReference type="Google" id="ProtNLM"/>
    </source>
</evidence>
<keyword evidence="1" id="KW-0812">Transmembrane</keyword>
<evidence type="ECO:0000256" key="1">
    <source>
        <dbReference type="SAM" id="Phobius"/>
    </source>
</evidence>
<accession>A0A0G0I669</accession>
<feature type="transmembrane region" description="Helical" evidence="1">
    <location>
        <begin position="63"/>
        <end position="84"/>
    </location>
</feature>
<keyword evidence="1" id="KW-1133">Transmembrane helix</keyword>
<keyword evidence="1" id="KW-0472">Membrane</keyword>
<sequence>MNIVGVQLIVASFGFLMLYNLFLHWKKKDIGFKGVMVWFILWGGLIWITLFPKSIEPFIKELFFIRTFDFAAVAALIVLAYVMFENHLRINKLQQQIEKLVRIISLKKEK</sequence>